<dbReference type="EMBL" id="BPLQ01008503">
    <property type="protein sequence ID" value="GIY37773.1"/>
    <property type="molecule type" value="Genomic_DNA"/>
</dbReference>
<keyword evidence="2" id="KW-1185">Reference proteome</keyword>
<dbReference type="AlphaFoldDB" id="A0AAV4T1K7"/>
<protein>
    <recommendedName>
        <fullName evidence="3">Secreted protein</fullName>
    </recommendedName>
</protein>
<name>A0AAV4T1K7_9ARAC</name>
<comment type="caution">
    <text evidence="1">The sequence shown here is derived from an EMBL/GenBank/DDBJ whole genome shotgun (WGS) entry which is preliminary data.</text>
</comment>
<gene>
    <name evidence="1" type="ORF">CDAR_287241</name>
</gene>
<proteinExistence type="predicted"/>
<reference evidence="1 2" key="1">
    <citation type="submission" date="2021-06" db="EMBL/GenBank/DDBJ databases">
        <title>Caerostris darwini draft genome.</title>
        <authorList>
            <person name="Kono N."/>
            <person name="Arakawa K."/>
        </authorList>
    </citation>
    <scope>NUCLEOTIDE SEQUENCE [LARGE SCALE GENOMIC DNA]</scope>
</reference>
<dbReference type="Proteomes" id="UP001054837">
    <property type="component" value="Unassembled WGS sequence"/>
</dbReference>
<accession>A0AAV4T1K7</accession>
<evidence type="ECO:0000313" key="2">
    <source>
        <dbReference type="Proteomes" id="UP001054837"/>
    </source>
</evidence>
<evidence type="ECO:0000313" key="1">
    <source>
        <dbReference type="EMBL" id="GIY37773.1"/>
    </source>
</evidence>
<evidence type="ECO:0008006" key="3">
    <source>
        <dbReference type="Google" id="ProtNLM"/>
    </source>
</evidence>
<sequence>MRDVMFRSLLFNVSLSSGVTYHETRCQHRGQKKLLTERDELRTKTASELDRNCYIQHLTTERIMRNYPSLQLCFVPNIFRRFGGGGGEKFLLNAFIIQVAGIKGETKVAFSPHFLALRNDPRQLPFSTK</sequence>
<organism evidence="1 2">
    <name type="scientific">Caerostris darwini</name>
    <dbReference type="NCBI Taxonomy" id="1538125"/>
    <lineage>
        <taxon>Eukaryota</taxon>
        <taxon>Metazoa</taxon>
        <taxon>Ecdysozoa</taxon>
        <taxon>Arthropoda</taxon>
        <taxon>Chelicerata</taxon>
        <taxon>Arachnida</taxon>
        <taxon>Araneae</taxon>
        <taxon>Araneomorphae</taxon>
        <taxon>Entelegynae</taxon>
        <taxon>Araneoidea</taxon>
        <taxon>Araneidae</taxon>
        <taxon>Caerostris</taxon>
    </lineage>
</organism>